<protein>
    <submittedName>
        <fullName evidence="2">Uncharacterized protein</fullName>
    </submittedName>
</protein>
<proteinExistence type="predicted"/>
<name>A0ABU4C6Z0_RHOJO</name>
<sequence>MTTSPRITTAHDEIRRWIQAHHGAPARDATGALRIDFLGVTSGLEHLSWNEWFTAFDEQGLALCYPHPHIRGGTSAWCELVPRARTGAGSARDEHLAQSLSRPGTERS</sequence>
<organism evidence="2 3">
    <name type="scientific">Rhodococcus jostii</name>
    <dbReference type="NCBI Taxonomy" id="132919"/>
    <lineage>
        <taxon>Bacteria</taxon>
        <taxon>Bacillati</taxon>
        <taxon>Actinomycetota</taxon>
        <taxon>Actinomycetes</taxon>
        <taxon>Mycobacteriales</taxon>
        <taxon>Nocardiaceae</taxon>
        <taxon>Rhodococcus</taxon>
    </lineage>
</organism>
<evidence type="ECO:0000313" key="3">
    <source>
        <dbReference type="Proteomes" id="UP001185737"/>
    </source>
</evidence>
<dbReference type="RefSeq" id="WP_317567408.1">
    <property type="nucleotide sequence ID" value="NZ_JAWLKA010000001.1"/>
</dbReference>
<gene>
    <name evidence="2" type="ORF">R3Q59_02135</name>
</gene>
<dbReference type="Proteomes" id="UP001185737">
    <property type="component" value="Unassembled WGS sequence"/>
</dbReference>
<accession>A0ABU4C6Z0</accession>
<reference evidence="2 3" key="1">
    <citation type="submission" date="2023-10" db="EMBL/GenBank/DDBJ databases">
        <title>Development of a sustainable strategy for remediation of hydrocarbon-contaminated territories based on the waste exchange concept.</title>
        <authorList>
            <person name="Krivoruchko A."/>
        </authorList>
    </citation>
    <scope>NUCLEOTIDE SEQUENCE [LARGE SCALE GENOMIC DNA]</scope>
    <source>
        <strain evidence="2 3">IEGM 60</strain>
    </source>
</reference>
<dbReference type="EMBL" id="JAWLKA010000001">
    <property type="protein sequence ID" value="MDV6279305.1"/>
    <property type="molecule type" value="Genomic_DNA"/>
</dbReference>
<evidence type="ECO:0000256" key="1">
    <source>
        <dbReference type="SAM" id="MobiDB-lite"/>
    </source>
</evidence>
<keyword evidence="3" id="KW-1185">Reference proteome</keyword>
<comment type="caution">
    <text evidence="2">The sequence shown here is derived from an EMBL/GenBank/DDBJ whole genome shotgun (WGS) entry which is preliminary data.</text>
</comment>
<evidence type="ECO:0000313" key="2">
    <source>
        <dbReference type="EMBL" id="MDV6279305.1"/>
    </source>
</evidence>
<feature type="region of interest" description="Disordered" evidence="1">
    <location>
        <begin position="86"/>
        <end position="108"/>
    </location>
</feature>